<dbReference type="OrthoDB" id="2448833at2"/>
<evidence type="ECO:0000313" key="3">
    <source>
        <dbReference type="Proteomes" id="UP000317893"/>
    </source>
</evidence>
<reference evidence="2 3" key="1">
    <citation type="submission" date="2019-06" db="EMBL/GenBank/DDBJ databases">
        <title>Sequencing the genomes of 1000 actinobacteria strains.</title>
        <authorList>
            <person name="Klenk H.-P."/>
        </authorList>
    </citation>
    <scope>NUCLEOTIDE SEQUENCE [LARGE SCALE GENOMIC DNA]</scope>
    <source>
        <strain evidence="2 3">DSM 18607</strain>
    </source>
</reference>
<dbReference type="AlphaFoldDB" id="A0A542DWZ6"/>
<feature type="domain" description="DUF4166" evidence="1">
    <location>
        <begin position="16"/>
        <end position="202"/>
    </location>
</feature>
<gene>
    <name evidence="2" type="ORF">FB458_0663</name>
</gene>
<proteinExistence type="predicted"/>
<evidence type="ECO:0000313" key="2">
    <source>
        <dbReference type="EMBL" id="TQJ07595.1"/>
    </source>
</evidence>
<sequence length="229" mass="25606">MSSVFAQALDLDLDRLHPQLQRRFGFSSDDRVACVGTGVMQRVWRGSPALTPCLRLGATRNLLFPEAGTDVPFTIENYAYRDSFGRETLTFVRTFEVRPGRRRRFDATMVFSPERGRVVDYLGTHQHVAADLDLHVDRDGALVVRSGGFRFYEGRLGVRLPRVLAADALVRESYDDAAGCFRIHVEVRNAVVGPVFGYDGSFTVRYLDLVAAGGEVPSAVKPYREECRA</sequence>
<organism evidence="2 3">
    <name type="scientific">Lapillicoccus jejuensis</name>
    <dbReference type="NCBI Taxonomy" id="402171"/>
    <lineage>
        <taxon>Bacteria</taxon>
        <taxon>Bacillati</taxon>
        <taxon>Actinomycetota</taxon>
        <taxon>Actinomycetes</taxon>
        <taxon>Micrococcales</taxon>
        <taxon>Intrasporangiaceae</taxon>
        <taxon>Lapillicoccus</taxon>
    </lineage>
</organism>
<evidence type="ECO:0000259" key="1">
    <source>
        <dbReference type="Pfam" id="PF13761"/>
    </source>
</evidence>
<name>A0A542DWZ6_9MICO</name>
<dbReference type="InterPro" id="IPR025311">
    <property type="entry name" value="DUF4166"/>
</dbReference>
<comment type="caution">
    <text evidence="2">The sequence shown here is derived from an EMBL/GenBank/DDBJ whole genome shotgun (WGS) entry which is preliminary data.</text>
</comment>
<accession>A0A542DWZ6</accession>
<keyword evidence="3" id="KW-1185">Reference proteome</keyword>
<dbReference type="RefSeq" id="WP_141846738.1">
    <property type="nucleotide sequence ID" value="NZ_BAAAPR010000008.1"/>
</dbReference>
<dbReference type="EMBL" id="VFMN01000001">
    <property type="protein sequence ID" value="TQJ07595.1"/>
    <property type="molecule type" value="Genomic_DNA"/>
</dbReference>
<protein>
    <submittedName>
        <fullName evidence="2">Uncharacterized protein DUF4166</fullName>
    </submittedName>
</protein>
<dbReference type="Pfam" id="PF13761">
    <property type="entry name" value="DUF4166"/>
    <property type="match status" value="1"/>
</dbReference>
<dbReference type="Proteomes" id="UP000317893">
    <property type="component" value="Unassembled WGS sequence"/>
</dbReference>